<comment type="caution">
    <text evidence="2">The sequence shown here is derived from an EMBL/GenBank/DDBJ whole genome shotgun (WGS) entry which is preliminary data.</text>
</comment>
<keyword evidence="1" id="KW-0472">Membrane</keyword>
<reference evidence="2 3" key="1">
    <citation type="journal article" date="2016" name="Sci. Rep.">
        <title>Serotype IV Streptococcus agalactiae ST-452 has arisen from large genomic recombination events between CC23 and the hypervirulent CC17 lineages.</title>
        <authorList>
            <person name="Campisi E."/>
            <person name="Rinaudo C.D."/>
            <person name="Donati C."/>
            <person name="Barucco M."/>
            <person name="Torricelli G."/>
            <person name="Edwards M.S."/>
            <person name="Baker C.J."/>
            <person name="Margarit I."/>
            <person name="Rosini R."/>
        </authorList>
    </citation>
    <scope>NUCLEOTIDE SEQUENCE [LARGE SCALE GENOMIC DNA]</scope>
    <source>
        <strain evidence="2 3">CZ-PW-140</strain>
    </source>
</reference>
<evidence type="ECO:0000313" key="3">
    <source>
        <dbReference type="Proteomes" id="UP000093122"/>
    </source>
</evidence>
<name>A0A853PD88_STRAG</name>
<gene>
    <name evidence="2" type="ORF">AX245_02305</name>
</gene>
<evidence type="ECO:0000256" key="1">
    <source>
        <dbReference type="SAM" id="Phobius"/>
    </source>
</evidence>
<dbReference type="KEGG" id="sage:EN72_01390"/>
<feature type="transmembrane region" description="Helical" evidence="1">
    <location>
        <begin position="32"/>
        <end position="51"/>
    </location>
</feature>
<feature type="transmembrane region" description="Helical" evidence="1">
    <location>
        <begin position="57"/>
        <end position="77"/>
    </location>
</feature>
<keyword evidence="1" id="KW-1133">Transmembrane helix</keyword>
<dbReference type="Proteomes" id="UP000093122">
    <property type="component" value="Unassembled WGS sequence"/>
</dbReference>
<dbReference type="RefSeq" id="WP_000038861.1">
    <property type="nucleotide sequence ID" value="NZ_CP007631.1"/>
</dbReference>
<dbReference type="EMBL" id="MAWT01000001">
    <property type="protein sequence ID" value="OCM72828.1"/>
    <property type="molecule type" value="Genomic_DNA"/>
</dbReference>
<evidence type="ECO:0000313" key="2">
    <source>
        <dbReference type="EMBL" id="OCM72828.1"/>
    </source>
</evidence>
<dbReference type="AlphaFoldDB" id="A0A853PD88"/>
<sequence length="79" mass="9120">MSKKNQTDFESITKKEVLRDILGGYRLKYGTILLDIGLLTYIMLLISNLLYRCERPILGAFTFILHISLLLLGIWCGER</sequence>
<protein>
    <submittedName>
        <fullName evidence="2">Uncharacterized protein</fullName>
    </submittedName>
</protein>
<organism evidence="2 3">
    <name type="scientific">Streptococcus agalactiae</name>
    <dbReference type="NCBI Taxonomy" id="1311"/>
    <lineage>
        <taxon>Bacteria</taxon>
        <taxon>Bacillati</taxon>
        <taxon>Bacillota</taxon>
        <taxon>Bacilli</taxon>
        <taxon>Lactobacillales</taxon>
        <taxon>Streptococcaceae</taxon>
        <taxon>Streptococcus</taxon>
    </lineage>
</organism>
<proteinExistence type="predicted"/>
<accession>A0A853PD88</accession>
<keyword evidence="1" id="KW-0812">Transmembrane</keyword>